<sequence>MSLKTYKKRVVRLPMKKFTLGALSVAVAASLMSVAQADTYTIQQVETPEKVRDLFPIAINDNRHSVVLGQLPQDIEFDLTELSETTLASIGIDPEVDDLETYELSVFQYERLVRSLRDSANTVISNPRVSFYDAGFFNGQSVTFNEFFEDTDDATPEQENSTDHIYNGLNNNDIRVGWGSAPYRFNEFTYTTGEGDDEQEVTATYTSRAFTRQAIWSNGSVTKTYPAPEQAYLGGESVMMDINDHNLAVGYASVAVSPASQAFADDCQARLDDGTATRSLYTCLWQRWINLSNATASNLQSFYSRATINSNQSIYDMNAMLWQLDADGNVISTEQLGTLLDRAEGDEGDFSSYAIAVNNNGIAVGQSWTYFDGIEETNRRIKMPAIFIDGEVKPVTENTDYLWGSATDINDEDQVIGFVIRRVQGINRYIGFIYDIQSETFTELPSFFNGSSTIPTAINNEGLIVGTAEIDADLSAQRRRVAFSYESNLEGARFINLNDAVACDSGYYLVSADGINNNGEIVATGILPQEVVDGDGETVTEQFAKTLILDPTSGELNNCSQEENRIERQGASTGLFGFISMLLIGGLITVRRKFSR</sequence>
<evidence type="ECO:0000313" key="3">
    <source>
        <dbReference type="EMBL" id="RUO50834.1"/>
    </source>
</evidence>
<keyword evidence="4" id="KW-1185">Reference proteome</keyword>
<dbReference type="AlphaFoldDB" id="A0A432XQ76"/>
<evidence type="ECO:0000313" key="4">
    <source>
        <dbReference type="Proteomes" id="UP000286678"/>
    </source>
</evidence>
<keyword evidence="2" id="KW-0732">Signal</keyword>
<protein>
    <submittedName>
        <fullName evidence="3">Uncharacterized protein</fullName>
    </submittedName>
</protein>
<dbReference type="Pfam" id="PF11949">
    <property type="entry name" value="DUF3466"/>
    <property type="match status" value="1"/>
</dbReference>
<dbReference type="PROSITE" id="PS50231">
    <property type="entry name" value="RICIN_B_LECTIN"/>
    <property type="match status" value="1"/>
</dbReference>
<evidence type="ECO:0000256" key="1">
    <source>
        <dbReference type="SAM" id="Phobius"/>
    </source>
</evidence>
<proteinExistence type="predicted"/>
<gene>
    <name evidence="3" type="ORF">CWE21_01700</name>
</gene>
<evidence type="ECO:0000256" key="2">
    <source>
        <dbReference type="SAM" id="SignalP"/>
    </source>
</evidence>
<keyword evidence="1" id="KW-1133">Transmembrane helix</keyword>
<reference evidence="4" key="1">
    <citation type="journal article" date="2018" name="Front. Microbiol.">
        <title>Genome-Based Analysis Reveals the Taxonomy and Diversity of the Family Idiomarinaceae.</title>
        <authorList>
            <person name="Liu Y."/>
            <person name="Lai Q."/>
            <person name="Shao Z."/>
        </authorList>
    </citation>
    <scope>NUCLEOTIDE SEQUENCE [LARGE SCALE GENOMIC DNA]</scope>
    <source>
        <strain evidence="4">SW15</strain>
    </source>
</reference>
<dbReference type="Proteomes" id="UP000286678">
    <property type="component" value="Unassembled WGS sequence"/>
</dbReference>
<dbReference type="InterPro" id="IPR022562">
    <property type="entry name" value="DUF3466"/>
</dbReference>
<feature type="transmembrane region" description="Helical" evidence="1">
    <location>
        <begin position="570"/>
        <end position="590"/>
    </location>
</feature>
<keyword evidence="1" id="KW-0472">Membrane</keyword>
<accession>A0A432XQ76</accession>
<name>A0A432XQ76_9GAMM</name>
<comment type="caution">
    <text evidence="3">The sequence shown here is derived from an EMBL/GenBank/DDBJ whole genome shotgun (WGS) entry which is preliminary data.</text>
</comment>
<feature type="signal peptide" evidence="2">
    <location>
        <begin position="1"/>
        <end position="37"/>
    </location>
</feature>
<dbReference type="EMBL" id="PIPT01000001">
    <property type="protein sequence ID" value="RUO50834.1"/>
    <property type="molecule type" value="Genomic_DNA"/>
</dbReference>
<feature type="chain" id="PRO_5019316672" evidence="2">
    <location>
        <begin position="38"/>
        <end position="596"/>
    </location>
</feature>
<keyword evidence="1" id="KW-0812">Transmembrane</keyword>
<organism evidence="3 4">
    <name type="scientific">Pseudidiomarina aquimaris</name>
    <dbReference type="NCBI Taxonomy" id="641841"/>
    <lineage>
        <taxon>Bacteria</taxon>
        <taxon>Pseudomonadati</taxon>
        <taxon>Pseudomonadota</taxon>
        <taxon>Gammaproteobacteria</taxon>
        <taxon>Alteromonadales</taxon>
        <taxon>Idiomarinaceae</taxon>
        <taxon>Pseudidiomarina</taxon>
    </lineage>
</organism>